<proteinExistence type="predicted"/>
<accession>A0ABV8WTW9</accession>
<dbReference type="Proteomes" id="UP001595882">
    <property type="component" value="Unassembled WGS sequence"/>
</dbReference>
<dbReference type="RefSeq" id="WP_390251735.1">
    <property type="nucleotide sequence ID" value="NZ_JBHSDT010000004.1"/>
</dbReference>
<reference evidence="2" key="1">
    <citation type="journal article" date="2019" name="Int. J. Syst. Evol. Microbiol.">
        <title>The Global Catalogue of Microorganisms (GCM) 10K type strain sequencing project: providing services to taxonomists for standard genome sequencing and annotation.</title>
        <authorList>
            <consortium name="The Broad Institute Genomics Platform"/>
            <consortium name="The Broad Institute Genome Sequencing Center for Infectious Disease"/>
            <person name="Wu L."/>
            <person name="Ma J."/>
        </authorList>
    </citation>
    <scope>NUCLEOTIDE SEQUENCE [LARGE SCALE GENOMIC DNA]</scope>
    <source>
        <strain evidence="2">CCUG 37865</strain>
    </source>
</reference>
<dbReference type="EMBL" id="JBHSDT010000004">
    <property type="protein sequence ID" value="MFC4403317.1"/>
    <property type="molecule type" value="Genomic_DNA"/>
</dbReference>
<sequence>MIPLELQEALKERMGKEFKDLLLKNVKNEEVPINIFTQHLPAKDKNNKNNTDPYPCIIVRLSDGEQADNNESGNTSIQFIVGVVDRENTFQGYRDAITVANRIIENVKRNSLVEERYELEMPITWAYHDEDSEPYFFAGVQTNWSTPKHIREDVEDMI</sequence>
<evidence type="ECO:0000313" key="2">
    <source>
        <dbReference type="Proteomes" id="UP001595882"/>
    </source>
</evidence>
<organism evidence="1 2">
    <name type="scientific">Gracilibacillus xinjiangensis</name>
    <dbReference type="NCBI Taxonomy" id="1193282"/>
    <lineage>
        <taxon>Bacteria</taxon>
        <taxon>Bacillati</taxon>
        <taxon>Bacillota</taxon>
        <taxon>Bacilli</taxon>
        <taxon>Bacillales</taxon>
        <taxon>Bacillaceae</taxon>
        <taxon>Gracilibacillus</taxon>
    </lineage>
</organism>
<gene>
    <name evidence="1" type="ORF">ACFOY7_09525</name>
</gene>
<name>A0ABV8WTW9_9BACI</name>
<keyword evidence="2" id="KW-1185">Reference proteome</keyword>
<comment type="caution">
    <text evidence="1">The sequence shown here is derived from an EMBL/GenBank/DDBJ whole genome shotgun (WGS) entry which is preliminary data.</text>
</comment>
<evidence type="ECO:0000313" key="1">
    <source>
        <dbReference type="EMBL" id="MFC4403317.1"/>
    </source>
</evidence>
<protein>
    <submittedName>
        <fullName evidence="1">Uncharacterized protein</fullName>
    </submittedName>
</protein>